<dbReference type="Gene3D" id="2.40.37.10">
    <property type="entry name" value="Lyase, Ornithine Decarboxylase, Chain A, domain 1"/>
    <property type="match status" value="1"/>
</dbReference>
<feature type="modified residue" description="N6-(pyridoxal phosphate)lysine" evidence="4">
    <location>
        <position position="497"/>
    </location>
</feature>
<sequence length="828" mass="92857">MILKIQNIISQIQAVFVNNNKAKTIDTVSIDSRSLQNGSQTLFFALVGPNNDAHLYIKNLIEKDVQNFVVTHIPEDSAGKANFLVVENTLVALQQFAGYHRNLFDFPVIGLTGSNGKTIVKEWLNFLLSPDYNVIRSPKSYNSQVGVPLSVLAINEQHNLGIFEAGISTSSEMGKLEKIIKPTIGILTSIGSAHDEGFGNLEEKIREKLLLFKHSKVLIYQKSDIVDANLSDFENGIQTLFSWSFNDATADVFVAKRAVFDKTVLQIRQAKENFEIEIPFQDAASVENSISCLMVLLYFKYDVTTIQNRMKLLYPVEMRLKVKNGINKCSIIDDSYSSDFQSLKIALDFLESQTRAQEANRHSKEYQKKTVILSDIFQSGLPKDELYSKVAELIISNKISRVIGVGETISVFKDKFVNCVTYNSTAEFISDFENLDFSNETILIKGARTFQFEEIVSLLEEKTHETVLEINLNAISHNLNFFKSKLKPATKMMVMVKAFGYGNGGFEIAKLLEHHKVDYLGVAFADEGISLKNLGIHLPIMVLNPENTSFLAIIQHQLEPEIYSLKGLRAFLKIAEQKKLKHFPIHIKLDTGMHRLGFEANTLDDLITTLRGNQTIEIKSILSHMATSDDLEHKDFAHSQIDLFEKLSSKLMTELQIKPIRHILNTSGISNYPDSQYDMVRLGIGLYGVSNDDEEQKYLENVGTLKSIISQIRTIPAGDSVGYGRRFMAEKPTKVATIPIGYADGISRGWGNGVGFVIIKNERATILGSICMDMLMVDVSGIGCKEGDAVIIFGESPNVNYIAQKLNTIPYEVLTSISQRVKRVFYRE</sequence>
<keyword evidence="2 4" id="KW-0663">Pyridoxal phosphate</keyword>
<comment type="catalytic activity">
    <reaction evidence="4">
        <text>L-alanine = D-alanine</text>
        <dbReference type="Rhea" id="RHEA:20249"/>
        <dbReference type="ChEBI" id="CHEBI:57416"/>
        <dbReference type="ChEBI" id="CHEBI:57972"/>
        <dbReference type="EC" id="5.1.1.1"/>
    </reaction>
</comment>
<dbReference type="InterPro" id="IPR036615">
    <property type="entry name" value="Mur_ligase_C_dom_sf"/>
</dbReference>
<dbReference type="PANTHER" id="PTHR30511:SF0">
    <property type="entry name" value="ALANINE RACEMASE, CATABOLIC-RELATED"/>
    <property type="match status" value="1"/>
</dbReference>
<protein>
    <recommendedName>
        <fullName evidence="4">Alanine racemase</fullName>
        <ecNumber evidence="4">5.1.1.1</ecNumber>
    </recommendedName>
</protein>
<dbReference type="SUPFAM" id="SSF50621">
    <property type="entry name" value="Alanine racemase C-terminal domain-like"/>
    <property type="match status" value="1"/>
</dbReference>
<evidence type="ECO:0000313" key="6">
    <source>
        <dbReference type="EMBL" id="MFE3867560.1"/>
    </source>
</evidence>
<feature type="domain" description="Alanine racemase C-terminal" evidence="5">
    <location>
        <begin position="702"/>
        <end position="826"/>
    </location>
</feature>
<dbReference type="RefSeq" id="WP_379854214.1">
    <property type="nucleotide sequence ID" value="NZ_JBHZPZ010000005.1"/>
</dbReference>
<evidence type="ECO:0000256" key="2">
    <source>
        <dbReference type="ARBA" id="ARBA00022898"/>
    </source>
</evidence>
<dbReference type="InterPro" id="IPR011079">
    <property type="entry name" value="Ala_racemase_C"/>
</dbReference>
<dbReference type="Gene3D" id="3.90.190.20">
    <property type="entry name" value="Mur ligase, C-terminal domain"/>
    <property type="match status" value="1"/>
</dbReference>
<keyword evidence="6" id="KW-0436">Ligase</keyword>
<proteinExistence type="inferred from homology"/>
<dbReference type="Pfam" id="PF01168">
    <property type="entry name" value="Ala_racemase_N"/>
    <property type="match status" value="1"/>
</dbReference>
<accession>A0ABW6HVF7</accession>
<name>A0ABW6HVF7_9FLAO</name>
<dbReference type="CDD" id="cd00430">
    <property type="entry name" value="PLPDE_III_AR"/>
    <property type="match status" value="1"/>
</dbReference>
<evidence type="ECO:0000259" key="5">
    <source>
        <dbReference type="SMART" id="SM01005"/>
    </source>
</evidence>
<dbReference type="Proteomes" id="UP001600109">
    <property type="component" value="Unassembled WGS sequence"/>
</dbReference>
<comment type="cofactor">
    <cofactor evidence="1 4">
        <name>pyridoxal 5'-phosphate</name>
        <dbReference type="ChEBI" id="CHEBI:597326"/>
    </cofactor>
</comment>
<dbReference type="SUPFAM" id="SSF53623">
    <property type="entry name" value="MurD-like peptide ligases, catalytic domain"/>
    <property type="match status" value="1"/>
</dbReference>
<dbReference type="NCBIfam" id="TIGR00492">
    <property type="entry name" value="alr"/>
    <property type="match status" value="1"/>
</dbReference>
<dbReference type="Gene3D" id="3.20.20.10">
    <property type="entry name" value="Alanine racemase"/>
    <property type="match status" value="1"/>
</dbReference>
<evidence type="ECO:0000256" key="3">
    <source>
        <dbReference type="ARBA" id="ARBA00023235"/>
    </source>
</evidence>
<keyword evidence="7" id="KW-1185">Reference proteome</keyword>
<dbReference type="InterPro" id="IPR009006">
    <property type="entry name" value="Ala_racemase/Decarboxylase_C"/>
</dbReference>
<dbReference type="InterPro" id="IPR036565">
    <property type="entry name" value="Mur-like_cat_sf"/>
</dbReference>
<gene>
    <name evidence="6" type="ORF">ACFX5E_05660</name>
</gene>
<comment type="pathway">
    <text evidence="4">Amino-acid biosynthesis; D-alanine biosynthesis; D-alanine from L-alanine: step 1/1.</text>
</comment>
<comment type="function">
    <text evidence="4">Catalyzes the interconversion of L-alanine and D-alanine. May also act on other amino acids.</text>
</comment>
<dbReference type="SUPFAM" id="SSF63418">
    <property type="entry name" value="MurE/MurF N-terminal domain"/>
    <property type="match status" value="1"/>
</dbReference>
<dbReference type="NCBIfam" id="NF008897">
    <property type="entry name" value="PRK11930.1"/>
    <property type="match status" value="1"/>
</dbReference>
<dbReference type="Gene3D" id="3.40.1390.10">
    <property type="entry name" value="MurE/MurF, N-terminal domain"/>
    <property type="match status" value="1"/>
</dbReference>
<feature type="active site" description="Proton acceptor; specific for L-alanine" evidence="4">
    <location>
        <position position="723"/>
    </location>
</feature>
<dbReference type="InterPro" id="IPR013221">
    <property type="entry name" value="Mur_ligase_cen"/>
</dbReference>
<dbReference type="SUPFAM" id="SSF53244">
    <property type="entry name" value="MurD-like peptide ligases, peptide-binding domain"/>
    <property type="match status" value="1"/>
</dbReference>
<feature type="binding site" evidence="4">
    <location>
        <position position="595"/>
    </location>
    <ligand>
        <name>substrate</name>
    </ligand>
</feature>
<dbReference type="GO" id="GO:0016874">
    <property type="term" value="F:ligase activity"/>
    <property type="evidence" value="ECO:0007669"/>
    <property type="project" value="UniProtKB-KW"/>
</dbReference>
<comment type="caution">
    <text evidence="6">The sequence shown here is derived from an EMBL/GenBank/DDBJ whole genome shotgun (WGS) entry which is preliminary data.</text>
</comment>
<feature type="binding site" evidence="4">
    <location>
        <position position="772"/>
    </location>
    <ligand>
        <name>substrate</name>
    </ligand>
</feature>
<dbReference type="PANTHER" id="PTHR30511">
    <property type="entry name" value="ALANINE RACEMASE"/>
    <property type="match status" value="1"/>
</dbReference>
<feature type="active site" description="Proton acceptor; specific for D-alanine" evidence="4">
    <location>
        <position position="497"/>
    </location>
</feature>
<dbReference type="HAMAP" id="MF_01201">
    <property type="entry name" value="Ala_racemase"/>
    <property type="match status" value="1"/>
</dbReference>
<dbReference type="PRINTS" id="PR00992">
    <property type="entry name" value="ALARACEMASE"/>
</dbReference>
<organism evidence="6 7">
    <name type="scientific">Flavobacterium xylosi</name>
    <dbReference type="NCBI Taxonomy" id="3230415"/>
    <lineage>
        <taxon>Bacteria</taxon>
        <taxon>Pseudomonadati</taxon>
        <taxon>Bacteroidota</taxon>
        <taxon>Flavobacteriia</taxon>
        <taxon>Flavobacteriales</taxon>
        <taxon>Flavobacteriaceae</taxon>
        <taxon>Flavobacterium</taxon>
    </lineage>
</organism>
<dbReference type="InterPro" id="IPR000821">
    <property type="entry name" value="Ala_racemase"/>
</dbReference>
<comment type="similarity">
    <text evidence="4">Belongs to the alanine racemase family.</text>
</comment>
<evidence type="ECO:0000256" key="4">
    <source>
        <dbReference type="HAMAP-Rule" id="MF_01201"/>
    </source>
</evidence>
<reference evidence="6 7" key="1">
    <citation type="submission" date="2024-06" db="EMBL/GenBank/DDBJ databases">
        <title>Flavobacterium spp. isolated from glacier.</title>
        <authorList>
            <person name="Han D."/>
        </authorList>
    </citation>
    <scope>NUCLEOTIDE SEQUENCE [LARGE SCALE GENOMIC DNA]</scope>
    <source>
        <strain evidence="6 7">LS2P90</strain>
    </source>
</reference>
<dbReference type="Pfam" id="PF08245">
    <property type="entry name" value="Mur_ligase_M"/>
    <property type="match status" value="1"/>
</dbReference>
<dbReference type="InterPro" id="IPR001608">
    <property type="entry name" value="Ala_racemase_N"/>
</dbReference>
<dbReference type="EC" id="5.1.1.1" evidence="4"/>
<dbReference type="EMBL" id="JBHZPZ010000005">
    <property type="protein sequence ID" value="MFE3867560.1"/>
    <property type="molecule type" value="Genomic_DNA"/>
</dbReference>
<dbReference type="InterPro" id="IPR029066">
    <property type="entry name" value="PLP-binding_barrel"/>
</dbReference>
<dbReference type="SMART" id="SM01005">
    <property type="entry name" value="Ala_racemase_C"/>
    <property type="match status" value="1"/>
</dbReference>
<dbReference type="Pfam" id="PF00842">
    <property type="entry name" value="Ala_racemase_C"/>
    <property type="match status" value="1"/>
</dbReference>
<dbReference type="Gene3D" id="3.40.1190.10">
    <property type="entry name" value="Mur-like, catalytic domain"/>
    <property type="match status" value="1"/>
</dbReference>
<dbReference type="InterPro" id="IPR035911">
    <property type="entry name" value="MurE/MurF_N"/>
</dbReference>
<dbReference type="SUPFAM" id="SSF51419">
    <property type="entry name" value="PLP-binding barrel"/>
    <property type="match status" value="1"/>
</dbReference>
<evidence type="ECO:0000256" key="1">
    <source>
        <dbReference type="ARBA" id="ARBA00001933"/>
    </source>
</evidence>
<keyword evidence="3 4" id="KW-0413">Isomerase</keyword>
<evidence type="ECO:0000313" key="7">
    <source>
        <dbReference type="Proteomes" id="UP001600109"/>
    </source>
</evidence>